<proteinExistence type="predicted"/>
<dbReference type="AlphaFoldDB" id="A0A3Q9QXS8"/>
<dbReference type="Proteomes" id="UP000282892">
    <property type="component" value="Chromosome"/>
</dbReference>
<organism evidence="1 2">
    <name type="scientific">Neobacillus mesonae</name>
    <dbReference type="NCBI Taxonomy" id="1193713"/>
    <lineage>
        <taxon>Bacteria</taxon>
        <taxon>Bacillati</taxon>
        <taxon>Bacillota</taxon>
        <taxon>Bacilli</taxon>
        <taxon>Bacillales</taxon>
        <taxon>Bacillaceae</taxon>
        <taxon>Neobacillus</taxon>
    </lineage>
</organism>
<dbReference type="STRING" id="1193713.GCA_001636315_02495"/>
<reference evidence="1 2" key="1">
    <citation type="submission" date="2017-07" db="EMBL/GenBank/DDBJ databases">
        <title>The complete genome sequence of Bacillus mesonae strain H20-5, an efficient strain improving plant abiotic stress resistance.</title>
        <authorList>
            <person name="Kim S.Y."/>
            <person name="Song H."/>
            <person name="Sang M.K."/>
            <person name="Weon H.-Y."/>
            <person name="Song J."/>
        </authorList>
    </citation>
    <scope>NUCLEOTIDE SEQUENCE [LARGE SCALE GENOMIC DNA]</scope>
    <source>
        <strain evidence="1 2">H20-5</strain>
    </source>
</reference>
<evidence type="ECO:0000313" key="1">
    <source>
        <dbReference type="EMBL" id="AZU64736.1"/>
    </source>
</evidence>
<evidence type="ECO:0000313" key="2">
    <source>
        <dbReference type="Proteomes" id="UP000282892"/>
    </source>
</evidence>
<keyword evidence="2" id="KW-1185">Reference proteome</keyword>
<sequence>MDWYRKGQVKAGVASMSNEELNKLIAIKKMDLEECEQELNTRYYPSIVRIAMMNYIVILQKQLEEYSNNRINF</sequence>
<name>A0A3Q9QXS8_9BACI</name>
<protein>
    <submittedName>
        <fullName evidence="1">Uncharacterized protein</fullName>
    </submittedName>
</protein>
<accession>A0A3Q9QXS8</accession>
<dbReference type="EMBL" id="CP022572">
    <property type="protein sequence ID" value="AZU64736.1"/>
    <property type="molecule type" value="Genomic_DNA"/>
</dbReference>
<gene>
    <name evidence="1" type="ORF">CHR53_27850</name>
</gene>
<dbReference type="KEGG" id="nmk:CHR53_27850"/>